<dbReference type="PANTHER" id="PTHR43281">
    <property type="entry name" value="FARNESYL DIPHOSPHATE SYNTHASE"/>
    <property type="match status" value="1"/>
</dbReference>
<protein>
    <recommendedName>
        <fullName evidence="6">Heterodimeric geranylgeranyl pyrophosphate synthase small subunit</fullName>
    </recommendedName>
</protein>
<evidence type="ECO:0000256" key="3">
    <source>
        <dbReference type="ARBA" id="ARBA00022842"/>
    </source>
</evidence>
<dbReference type="STRING" id="3818.A0A445C3G9"/>
<dbReference type="EMBL" id="SDMP01000007">
    <property type="protein sequence ID" value="RYR45460.1"/>
    <property type="molecule type" value="Genomic_DNA"/>
</dbReference>
<keyword evidence="3" id="KW-0460">Magnesium</keyword>
<dbReference type="InterPro" id="IPR008949">
    <property type="entry name" value="Isoprenoid_synthase_dom_sf"/>
</dbReference>
<accession>A0A445C3G9</accession>
<keyword evidence="5" id="KW-1185">Reference proteome</keyword>
<dbReference type="SUPFAM" id="SSF48576">
    <property type="entry name" value="Terpenoid synthases"/>
    <property type="match status" value="1"/>
</dbReference>
<name>A0A445C3G9_ARAHY</name>
<comment type="caution">
    <text evidence="4">The sequence shown here is derived from an EMBL/GenBank/DDBJ whole genome shotgun (WGS) entry which is preliminary data.</text>
</comment>
<evidence type="ECO:0000313" key="4">
    <source>
        <dbReference type="EMBL" id="RYR45460.1"/>
    </source>
</evidence>
<evidence type="ECO:0000313" key="5">
    <source>
        <dbReference type="Proteomes" id="UP000289738"/>
    </source>
</evidence>
<dbReference type="GO" id="GO:0004659">
    <property type="term" value="F:prenyltransferase activity"/>
    <property type="evidence" value="ECO:0007669"/>
    <property type="project" value="TreeGrafter"/>
</dbReference>
<keyword evidence="2" id="KW-0479">Metal-binding</keyword>
<proteinExistence type="predicted"/>
<dbReference type="PANTHER" id="PTHR43281:SF6">
    <property type="entry name" value="HETERODIMERIC GERANYLGERANYL PYROPHOSPHATE SYNTHASE SMALL SUBUNIT, CHLOROPLASTIC-LIKE"/>
    <property type="match status" value="1"/>
</dbReference>
<dbReference type="Proteomes" id="UP000289738">
    <property type="component" value="Chromosome A07"/>
</dbReference>
<dbReference type="Gene3D" id="1.10.600.10">
    <property type="entry name" value="Farnesyl Diphosphate Synthase"/>
    <property type="match status" value="1"/>
</dbReference>
<reference evidence="4 5" key="1">
    <citation type="submission" date="2019-01" db="EMBL/GenBank/DDBJ databases">
        <title>Sequencing of cultivated peanut Arachis hypogaea provides insights into genome evolution and oil improvement.</title>
        <authorList>
            <person name="Chen X."/>
        </authorList>
    </citation>
    <scope>NUCLEOTIDE SEQUENCE [LARGE SCALE GENOMIC DNA]</scope>
    <source>
        <strain evidence="5">cv. Fuhuasheng</strain>
        <tissue evidence="4">Leaves</tissue>
    </source>
</reference>
<comment type="cofactor">
    <cofactor evidence="1">
        <name>Mg(2+)</name>
        <dbReference type="ChEBI" id="CHEBI:18420"/>
    </cofactor>
</comment>
<sequence>MVVGSMLHINGKPTVHFSCKSNHDRPSYIPKPTAVKMTTITTTTITTAPSILQPYWASLQADIEAHLKHVMPYKDPLVVFEPMHHLVFSAPRTTVPALCLAAGELLSGDRHQAMAAASALVLLLAANHTHEQIPSKPKPKPMSRPKSNTMSFRAFSPGIELMTGDGLIPFGFELLSRSCDSVQENSDRVLRVMIEISRAVGSKGLIDAQYKKKLLSESDGGESCHVERIMDIMEKNEGGLHACGASCGAVLGGGSEEEIERLRKFGFYVGMIQGMVNEGFWEEVEVVKDLAFKELQYFKDNNRDVDAISSFIIHV</sequence>
<dbReference type="Gramene" id="arahy.Tifrunner.gnm2.ann2.Ah07g034200.1">
    <property type="protein sequence ID" value="arahy.Tifrunner.gnm2.ann2.Ah07g034200.1-CDS-1"/>
    <property type="gene ID" value="arahy.Tifrunner.gnm2.ann2.Ah07g034200"/>
</dbReference>
<dbReference type="OrthoDB" id="1923994at2759"/>
<gene>
    <name evidence="4" type="ORF">Ahy_A07g031286</name>
</gene>
<evidence type="ECO:0000256" key="2">
    <source>
        <dbReference type="ARBA" id="ARBA00022723"/>
    </source>
</evidence>
<evidence type="ECO:0008006" key="6">
    <source>
        <dbReference type="Google" id="ProtNLM"/>
    </source>
</evidence>
<evidence type="ECO:0000256" key="1">
    <source>
        <dbReference type="ARBA" id="ARBA00001946"/>
    </source>
</evidence>
<dbReference type="SMR" id="A0A445C3G9"/>
<dbReference type="AlphaFoldDB" id="A0A445C3G9"/>
<dbReference type="GO" id="GO:0046872">
    <property type="term" value="F:metal ion binding"/>
    <property type="evidence" value="ECO:0007669"/>
    <property type="project" value="UniProtKB-KW"/>
</dbReference>
<organism evidence="4 5">
    <name type="scientific">Arachis hypogaea</name>
    <name type="common">Peanut</name>
    <dbReference type="NCBI Taxonomy" id="3818"/>
    <lineage>
        <taxon>Eukaryota</taxon>
        <taxon>Viridiplantae</taxon>
        <taxon>Streptophyta</taxon>
        <taxon>Embryophyta</taxon>
        <taxon>Tracheophyta</taxon>
        <taxon>Spermatophyta</taxon>
        <taxon>Magnoliopsida</taxon>
        <taxon>eudicotyledons</taxon>
        <taxon>Gunneridae</taxon>
        <taxon>Pentapetalae</taxon>
        <taxon>rosids</taxon>
        <taxon>fabids</taxon>
        <taxon>Fabales</taxon>
        <taxon>Fabaceae</taxon>
        <taxon>Papilionoideae</taxon>
        <taxon>50 kb inversion clade</taxon>
        <taxon>dalbergioids sensu lato</taxon>
        <taxon>Dalbergieae</taxon>
        <taxon>Pterocarpus clade</taxon>
        <taxon>Arachis</taxon>
    </lineage>
</organism>